<comment type="caution">
    <text evidence="15">The sequence shown here is derived from an EMBL/GenBank/DDBJ whole genome shotgun (WGS) entry which is preliminary data.</text>
</comment>
<evidence type="ECO:0000256" key="13">
    <source>
        <dbReference type="SAM" id="Phobius"/>
    </source>
</evidence>
<keyword evidence="11 13" id="KW-0472">Membrane</keyword>
<evidence type="ECO:0000256" key="8">
    <source>
        <dbReference type="ARBA" id="ARBA00022982"/>
    </source>
</evidence>
<sequence>MRPARYHKALVGLHWLLAVLMVLALGMGSTALANTPNDAPAKLDLLRHHMMAGNLILILSVIRLIVRLKTRHPTHAYAGQGAMSLLTTAAHYGLYLLTGLMCVSGIVLAAQTNLPSIVFDGVGALPASFSELNAHTVHGLAGTLLIMLIAGHLLAALYHQFIRRDRLMTRVWFGRS</sequence>
<dbReference type="Pfam" id="PF01292">
    <property type="entry name" value="Ni_hydr_CYTB"/>
    <property type="match status" value="1"/>
</dbReference>
<evidence type="ECO:0000256" key="9">
    <source>
        <dbReference type="ARBA" id="ARBA00022989"/>
    </source>
</evidence>
<keyword evidence="16" id="KW-1185">Reference proteome</keyword>
<dbReference type="InterPro" id="IPR052168">
    <property type="entry name" value="Cytochrome_b561_oxidase"/>
</dbReference>
<evidence type="ECO:0000256" key="1">
    <source>
        <dbReference type="ARBA" id="ARBA00001970"/>
    </source>
</evidence>
<evidence type="ECO:0000256" key="6">
    <source>
        <dbReference type="ARBA" id="ARBA00022692"/>
    </source>
</evidence>
<dbReference type="Proteomes" id="UP000778523">
    <property type="component" value="Unassembled WGS sequence"/>
</dbReference>
<feature type="domain" description="Cytochrome b561 bacterial/Ni-hydrogenase" evidence="14">
    <location>
        <begin position="5"/>
        <end position="174"/>
    </location>
</feature>
<dbReference type="RefSeq" id="WP_170021035.1">
    <property type="nucleotide sequence ID" value="NZ_JABCSC020000001.1"/>
</dbReference>
<gene>
    <name evidence="15" type="ORF">HJ583_005925</name>
</gene>
<feature type="transmembrane region" description="Helical" evidence="13">
    <location>
        <begin position="137"/>
        <end position="158"/>
    </location>
</feature>
<accession>A0ABX2IFG1</accession>
<evidence type="ECO:0000259" key="14">
    <source>
        <dbReference type="Pfam" id="PF01292"/>
    </source>
</evidence>
<evidence type="ECO:0000256" key="10">
    <source>
        <dbReference type="ARBA" id="ARBA00023004"/>
    </source>
</evidence>
<evidence type="ECO:0000256" key="11">
    <source>
        <dbReference type="ARBA" id="ARBA00023136"/>
    </source>
</evidence>
<evidence type="ECO:0000256" key="3">
    <source>
        <dbReference type="ARBA" id="ARBA00022448"/>
    </source>
</evidence>
<reference evidence="15 16" key="1">
    <citation type="submission" date="2020-06" db="EMBL/GenBank/DDBJ databases">
        <title>Draft genome of Uliginosibacterium sp. IMCC34675.</title>
        <authorList>
            <person name="Song J."/>
        </authorList>
    </citation>
    <scope>NUCLEOTIDE SEQUENCE [LARGE SCALE GENOMIC DNA]</scope>
    <source>
        <strain evidence="15 16">IMCC34675</strain>
    </source>
</reference>
<keyword evidence="5" id="KW-0349">Heme</keyword>
<proteinExistence type="inferred from homology"/>
<evidence type="ECO:0000256" key="5">
    <source>
        <dbReference type="ARBA" id="ARBA00022617"/>
    </source>
</evidence>
<comment type="subcellular location">
    <subcellularLocation>
        <location evidence="2">Cell membrane</location>
        <topology evidence="2">Multi-pass membrane protein</topology>
    </subcellularLocation>
</comment>
<feature type="transmembrane region" description="Helical" evidence="13">
    <location>
        <begin position="49"/>
        <end position="68"/>
    </location>
</feature>
<dbReference type="InterPro" id="IPR011577">
    <property type="entry name" value="Cyt_b561_bac/Ni-Hgenase"/>
</dbReference>
<keyword evidence="7" id="KW-0479">Metal-binding</keyword>
<organism evidence="15 16">
    <name type="scientific">Uliginosibacterium aquaticum</name>
    <dbReference type="NCBI Taxonomy" id="2731212"/>
    <lineage>
        <taxon>Bacteria</taxon>
        <taxon>Pseudomonadati</taxon>
        <taxon>Pseudomonadota</taxon>
        <taxon>Betaproteobacteria</taxon>
        <taxon>Rhodocyclales</taxon>
        <taxon>Zoogloeaceae</taxon>
        <taxon>Uliginosibacterium</taxon>
    </lineage>
</organism>
<evidence type="ECO:0000256" key="2">
    <source>
        <dbReference type="ARBA" id="ARBA00004651"/>
    </source>
</evidence>
<evidence type="ECO:0000256" key="12">
    <source>
        <dbReference type="ARBA" id="ARBA00037975"/>
    </source>
</evidence>
<evidence type="ECO:0000256" key="4">
    <source>
        <dbReference type="ARBA" id="ARBA00022475"/>
    </source>
</evidence>
<comment type="similarity">
    <text evidence="12">Belongs to the cytochrome b561 family.</text>
</comment>
<comment type="cofactor">
    <cofactor evidence="1">
        <name>heme b</name>
        <dbReference type="ChEBI" id="CHEBI:60344"/>
    </cofactor>
</comment>
<dbReference type="SUPFAM" id="SSF81342">
    <property type="entry name" value="Transmembrane di-heme cytochromes"/>
    <property type="match status" value="1"/>
</dbReference>
<evidence type="ECO:0000313" key="15">
    <source>
        <dbReference type="EMBL" id="NSL54553.1"/>
    </source>
</evidence>
<dbReference type="PANTHER" id="PTHR30529:SF1">
    <property type="entry name" value="CYTOCHROME B561 HOMOLOG 2"/>
    <property type="match status" value="1"/>
</dbReference>
<keyword evidence="9 13" id="KW-1133">Transmembrane helix</keyword>
<feature type="transmembrane region" description="Helical" evidence="13">
    <location>
        <begin position="89"/>
        <end position="110"/>
    </location>
</feature>
<protein>
    <submittedName>
        <fullName evidence="15">Cytochrome b/b6 domain-containing protein</fullName>
    </submittedName>
</protein>
<name>A0ABX2IFG1_9RHOO</name>
<keyword evidence="8" id="KW-0249">Electron transport</keyword>
<evidence type="ECO:0000313" key="16">
    <source>
        <dbReference type="Proteomes" id="UP000778523"/>
    </source>
</evidence>
<dbReference type="EMBL" id="JABCSC020000001">
    <property type="protein sequence ID" value="NSL54553.1"/>
    <property type="molecule type" value="Genomic_DNA"/>
</dbReference>
<dbReference type="InterPro" id="IPR016174">
    <property type="entry name" value="Di-haem_cyt_TM"/>
</dbReference>
<dbReference type="PANTHER" id="PTHR30529">
    <property type="entry name" value="CYTOCHROME B561"/>
    <property type="match status" value="1"/>
</dbReference>
<keyword evidence="4" id="KW-1003">Cell membrane</keyword>
<evidence type="ECO:0000256" key="7">
    <source>
        <dbReference type="ARBA" id="ARBA00022723"/>
    </source>
</evidence>
<keyword evidence="3" id="KW-0813">Transport</keyword>
<dbReference type="Gene3D" id="1.20.950.20">
    <property type="entry name" value="Transmembrane di-heme cytochromes, Chain C"/>
    <property type="match status" value="1"/>
</dbReference>
<keyword evidence="6 13" id="KW-0812">Transmembrane</keyword>
<keyword evidence="10" id="KW-0408">Iron</keyword>